<evidence type="ECO:0000256" key="2">
    <source>
        <dbReference type="ARBA" id="ARBA00023319"/>
    </source>
</evidence>
<keyword evidence="1" id="KW-0326">Glycosidase</keyword>
<dbReference type="Pfam" id="PF17963">
    <property type="entry name" value="Big_9"/>
    <property type="match status" value="8"/>
</dbReference>
<feature type="compositionally biased region" description="Polar residues" evidence="4">
    <location>
        <begin position="1545"/>
        <end position="1555"/>
    </location>
</feature>
<dbReference type="GO" id="GO:0016798">
    <property type="term" value="F:hydrolase activity, acting on glycosyl bonds"/>
    <property type="evidence" value="ECO:0007669"/>
    <property type="project" value="UniProtKB-KW"/>
</dbReference>
<feature type="domain" description="Fibronectin type-III" evidence="5">
    <location>
        <begin position="1475"/>
        <end position="1564"/>
    </location>
</feature>
<feature type="region of interest" description="Disordered" evidence="4">
    <location>
        <begin position="1542"/>
        <end position="1586"/>
    </location>
</feature>
<sequence>MGVLRWMKGRRKTTASIAIVSAATIALGVLAFTYEGFTQTDVDLHDGGVWVTRTSTSEVGHLNVQAQELDGHVYAPSGSTSFDVLQDGANVFLRDGDGTLLQIDPATMTLGATVPLAADVDVQQRGGTAAILSPDGELWAMPVAEMDAFDPEDLDPIAEVGADAALSVSLDGSVAIASPEQGAVLVWEPSDEGGFDEPSTQGREGLEGADDVSLTFVGDEAVALAGERLFLPGRTVDVPEGAVLQQVGDAAATVVLATSDLLLRQPLGVGELVQQSIGAEGGEVVAPVQLGGCLYAAYPSSGQFVRACQDASRNAEEAIEGLEGAAVFRVNRGMVVLNQFESGQSWLVTDQVVLVDNWDDLVPPPSDEESEEQDESLEDILQQTTPPPTEENHAPVATDDQLGARPGRATILPVLANDSDQDGDVLTARVTSDLPSGVTVSPIANDSQLQIQIPASFSERTITFQYEVDDGRDGTDSATVTVTVRTPEENSPPEPLFDQSFQIEQTARFEYPGLQGWYDPDGDDFYLQSATSPSGDQIESNPSGRILYTATGSPGPTSVDIVVADSRGDTATGSIGVIVMERNTAPITANADFVSVTVGQEVSIEPLANDYVPGTQDARLAQVSWEQAPQITGDHDDETGIATLSSDTPGTYYLPYLVSAGAASASSRIRVDVREADDEARPVAVRDIALLPQSGETLVDLLANDVDPSGGVLVVQSVTVNGVPVTAQLLERRVLRLIDAQGLTSEATISYTVSNGRFTETGQVVIIPVAPPSQPTPPTAVADTATVREGDFVSIPVLDNDFSPDELELTVTSELVETTFAGGTDGCDATGEDVEGCAFVDGDEVRVFVPVGGPSSVRVVYEITDEFGNRASAPIDVTVIARDAGNDPPIAQTVEARVVEGNRVSIPIPLDGIDPDGDGVELVGYDEAPDAGRVTEVGDGFFVYEAYEGTAGTTSFTYRVRDRWGIEATAAVVIGIAPPPDINQVPFAETDAVSVQPGRAVAVPVLANDSDPDGDTLTLQVDGIEGASEELGDVTIDEDRNTVDFTAPEAPGEYELRYTIDDGRGGEAQGVVLITVAEDAPLEAPVAVDDVVPAADVVAGEPISVPVLDNDLDPDGSPDALEVTVLQGPGDVVTDGIRVTPSDEEFQVVTYRVTDPDGETAEAFVFVPIARDPAPRLTSDAVVEVQSGISYEFELSEYVTVSQNSPRITTADRVQATNENEDPLVLDVDTLQYTSELGYTGPATLSFEVTDGTSETDPNGTTAVLSIALLVRPSSAVAPTFSGAAISVPQNGQVDFDLTTATRDPDVGDLESMEYELVGGQSDQIDAELSGQVISLSAPVDANVGTSVSYSIEVIDRHGNREPGTVVATVVISNEPLAIVRDDAGEAVQGIASNVNVLANDWNPFEGQAPLVVTNAVVVGGQGQASTDGSTVTVTPGGDFSGVLTVQYTVRDATDTAQRERTGQIVLNVKGRPEAPIRPNVLSVGDQTVTLAWAAPAANGAAIQDYTVQSADGSFTQLCTSTTCTLQGLVNDQTYQFQVVARNEVGSSDPSPTSSDARPDVRPDPPAAPRAERGDTQLSVTWQTPGNRGSAITQYLLEISPPPASGQPTVIVPGGATSYVWQGLTNGTAYSFRVQAYNDAPEPSEWSPAGAAVTPAGPPFQVTGVAAERDQSIPGNVQVHVTWSQHETQSNGAAITNYLVQPYSNGAAYGDPLSVTGATTTRATFGAGSLPAGAGATLTFTVQAVNDVGPSQASAQSNGVRDATTPGAPTITGVSDGDGWADITMQPGPTNGARAEEVAYQVFVNGTQRGTVSATGGRVTVANQNAPGANVTVRAVSTVQGITYAGPPSNAVQAAPYGPIQAPSANATAGTNTVNVSWGAPAANGRPVSVQININGGGWENVANTGSRSVPTNAGTETRIQVRASTGQAEGVHGTQTTQTSAAATARANPSVRLTRGDSAAGPEGCNAPCYYFQINWENLSPGDYTFQCHHTESASGSEFATPGTISVGSGNGSTQYRKSGSRLCYNGYPGDAWFTLTGGPDNVNLTSPRVSWP</sequence>
<evidence type="ECO:0000313" key="6">
    <source>
        <dbReference type="EMBL" id="SDH36882.1"/>
    </source>
</evidence>
<name>A0A1G8BUP1_9MICO</name>
<feature type="region of interest" description="Disordered" evidence="4">
    <location>
        <begin position="358"/>
        <end position="404"/>
    </location>
</feature>
<proteinExistence type="predicted"/>
<dbReference type="Proteomes" id="UP000198822">
    <property type="component" value="Chromosome I"/>
</dbReference>
<dbReference type="Pfam" id="PF00041">
    <property type="entry name" value="fn3"/>
    <property type="match status" value="2"/>
</dbReference>
<dbReference type="EMBL" id="LT629695">
    <property type="protein sequence ID" value="SDH36882.1"/>
    <property type="molecule type" value="Genomic_DNA"/>
</dbReference>
<dbReference type="InterPro" id="IPR036116">
    <property type="entry name" value="FN3_sf"/>
</dbReference>
<evidence type="ECO:0000256" key="4">
    <source>
        <dbReference type="SAM" id="MobiDB-lite"/>
    </source>
</evidence>
<feature type="region of interest" description="Disordered" evidence="4">
    <location>
        <begin position="1925"/>
        <end position="1960"/>
    </location>
</feature>
<dbReference type="RefSeq" id="WP_092503103.1">
    <property type="nucleotide sequence ID" value="NZ_LT629695.1"/>
</dbReference>
<dbReference type="PROSITE" id="PS50853">
    <property type="entry name" value="FN3"/>
    <property type="match status" value="2"/>
</dbReference>
<dbReference type="InterPro" id="IPR013783">
    <property type="entry name" value="Ig-like_fold"/>
</dbReference>
<keyword evidence="7" id="KW-1185">Reference proteome</keyword>
<evidence type="ECO:0000313" key="7">
    <source>
        <dbReference type="Proteomes" id="UP000198822"/>
    </source>
</evidence>
<feature type="compositionally biased region" description="Low complexity" evidence="4">
    <location>
        <begin position="1935"/>
        <end position="1948"/>
    </location>
</feature>
<keyword evidence="3" id="KW-0119">Carbohydrate metabolism</keyword>
<dbReference type="PANTHER" id="PTHR14340">
    <property type="entry name" value="MICROFIBRIL-ASSOCIATED GLYCOPROTEIN 3"/>
    <property type="match status" value="1"/>
</dbReference>
<dbReference type="SUPFAM" id="SSF49265">
    <property type="entry name" value="Fibronectin type III"/>
    <property type="match status" value="2"/>
</dbReference>
<dbReference type="SUPFAM" id="SSF63829">
    <property type="entry name" value="Calcium-dependent phosphotriesterase"/>
    <property type="match status" value="1"/>
</dbReference>
<keyword evidence="1" id="KW-0378">Hydrolase</keyword>
<protein>
    <submittedName>
        <fullName evidence="6">Fibronectin type III domain-containing protein</fullName>
    </submittedName>
</protein>
<dbReference type="Gene3D" id="2.60.40.10">
    <property type="entry name" value="Immunoglobulins"/>
    <property type="match status" value="4"/>
</dbReference>
<organism evidence="6 7">
    <name type="scientific">Agrococcus jejuensis</name>
    <dbReference type="NCBI Taxonomy" id="399736"/>
    <lineage>
        <taxon>Bacteria</taxon>
        <taxon>Bacillati</taxon>
        <taxon>Actinomycetota</taxon>
        <taxon>Actinomycetes</taxon>
        <taxon>Micrococcales</taxon>
        <taxon>Microbacteriaceae</taxon>
        <taxon>Agrococcus</taxon>
    </lineage>
</organism>
<dbReference type="CDD" id="cd00063">
    <property type="entry name" value="FN3"/>
    <property type="match status" value="2"/>
</dbReference>
<dbReference type="InterPro" id="IPR003961">
    <property type="entry name" value="FN3_dom"/>
</dbReference>
<evidence type="ECO:0000256" key="1">
    <source>
        <dbReference type="ARBA" id="ARBA00023295"/>
    </source>
</evidence>
<dbReference type="STRING" id="399736.SAMN04489720_1061"/>
<evidence type="ECO:0000256" key="3">
    <source>
        <dbReference type="ARBA" id="ARBA00023326"/>
    </source>
</evidence>
<dbReference type="GO" id="GO:0000272">
    <property type="term" value="P:polysaccharide catabolic process"/>
    <property type="evidence" value="ECO:0007669"/>
    <property type="project" value="UniProtKB-KW"/>
</dbReference>
<accession>A0A1G8BUP1</accession>
<evidence type="ECO:0000259" key="5">
    <source>
        <dbReference type="PROSITE" id="PS50853"/>
    </source>
</evidence>
<feature type="domain" description="Fibronectin type-III" evidence="5">
    <location>
        <begin position="1565"/>
        <end position="1657"/>
    </location>
</feature>
<dbReference type="PANTHER" id="PTHR14340:SF11">
    <property type="entry name" value="IG-LIKE DOMAIN-CONTAINING PROTEIN"/>
    <property type="match status" value="1"/>
</dbReference>
<dbReference type="SMART" id="SM00060">
    <property type="entry name" value="FN3"/>
    <property type="match status" value="4"/>
</dbReference>
<keyword evidence="3" id="KW-0624">Polysaccharide degradation</keyword>
<feature type="compositionally biased region" description="Acidic residues" evidence="4">
    <location>
        <begin position="366"/>
        <end position="378"/>
    </location>
</feature>
<reference evidence="7" key="1">
    <citation type="submission" date="2016-10" db="EMBL/GenBank/DDBJ databases">
        <authorList>
            <person name="Varghese N."/>
            <person name="Submissions S."/>
        </authorList>
    </citation>
    <scope>NUCLEOTIDE SEQUENCE [LARGE SCALE GENOMIC DNA]</scope>
    <source>
        <strain evidence="7">DSM 22002</strain>
    </source>
</reference>
<dbReference type="NCBIfam" id="NF012211">
    <property type="entry name" value="tand_rpt_95"/>
    <property type="match status" value="1"/>
</dbReference>
<dbReference type="OrthoDB" id="5241356at2"/>
<gene>
    <name evidence="6" type="ORF">SAMN04489720_1061</name>
</gene>
<keyword evidence="2" id="KW-0393">Immunoglobulin domain</keyword>
<feature type="compositionally biased region" description="Polar residues" evidence="4">
    <location>
        <begin position="1576"/>
        <end position="1586"/>
    </location>
</feature>